<comment type="caution">
    <text evidence="9">The sequence shown here is derived from an EMBL/GenBank/DDBJ whole genome shotgun (WGS) entry which is preliminary data.</text>
</comment>
<feature type="binding site" evidence="5">
    <location>
        <begin position="179"/>
        <end position="186"/>
    </location>
    <ligand>
        <name>NAD(+)</name>
        <dbReference type="ChEBI" id="CHEBI:57540"/>
    </ligand>
</feature>
<feature type="disulfide bond" description="Redox-active" evidence="6">
    <location>
        <begin position="45"/>
        <end position="50"/>
    </location>
</feature>
<dbReference type="InterPro" id="IPR036188">
    <property type="entry name" value="FAD/NAD-bd_sf"/>
</dbReference>
<feature type="binding site" evidence="5">
    <location>
        <begin position="142"/>
        <end position="144"/>
    </location>
    <ligand>
        <name>FAD</name>
        <dbReference type="ChEBI" id="CHEBI:57692"/>
    </ligand>
</feature>
<dbReference type="PRINTS" id="PR00411">
    <property type="entry name" value="PNDRDTASEI"/>
</dbReference>
<feature type="binding site" evidence="5">
    <location>
        <position position="309"/>
    </location>
    <ligand>
        <name>FAD</name>
        <dbReference type="ChEBI" id="CHEBI:57692"/>
    </ligand>
</feature>
<protein>
    <submittedName>
        <fullName evidence="9">NAD(P)/FAD-dependent oxidoreductase</fullName>
    </submittedName>
</protein>
<dbReference type="EMBL" id="SCKW01000006">
    <property type="protein sequence ID" value="RWZ79609.1"/>
    <property type="molecule type" value="Genomic_DNA"/>
</dbReference>
<dbReference type="GO" id="GO:0050660">
    <property type="term" value="F:flavin adenine dinucleotide binding"/>
    <property type="evidence" value="ECO:0007669"/>
    <property type="project" value="TreeGrafter"/>
</dbReference>
<keyword evidence="5" id="KW-0520">NAD</keyword>
<dbReference type="AlphaFoldDB" id="A0A4Q0AJ95"/>
<feature type="binding site" evidence="5">
    <location>
        <position position="54"/>
    </location>
    <ligand>
        <name>FAD</name>
        <dbReference type="ChEBI" id="CHEBI:57692"/>
    </ligand>
</feature>
<keyword evidence="5" id="KW-0547">Nucleotide-binding</keyword>
<organism evidence="9 10">
    <name type="scientific">Candidatus Chaera renei</name>
    <dbReference type="NCBI Taxonomy" id="2506947"/>
    <lineage>
        <taxon>Bacteria</taxon>
        <taxon>Candidatus Saccharimonadota</taxon>
        <taxon>Candidatus Saccharimonadia</taxon>
        <taxon>Candidatus Saccharimonadales</taxon>
        <taxon>Candidatus Saccharimonadaceae</taxon>
        <taxon>Candidatus Chaera</taxon>
    </lineage>
</organism>
<evidence type="ECO:0000256" key="1">
    <source>
        <dbReference type="ARBA" id="ARBA00007532"/>
    </source>
</evidence>
<accession>A0A4Q0AJ95</accession>
<keyword evidence="3 5" id="KW-0274">FAD</keyword>
<dbReference type="Gene3D" id="3.30.390.30">
    <property type="match status" value="1"/>
</dbReference>
<dbReference type="SUPFAM" id="SSF51905">
    <property type="entry name" value="FAD/NAD(P)-binding domain"/>
    <property type="match status" value="1"/>
</dbReference>
<feature type="domain" description="FAD/NAD(P)-binding" evidence="8">
    <location>
        <begin position="8"/>
        <end position="323"/>
    </location>
</feature>
<dbReference type="InterPro" id="IPR016156">
    <property type="entry name" value="FAD/NAD-linked_Rdtase_dimer_sf"/>
</dbReference>
<dbReference type="SUPFAM" id="SSF55424">
    <property type="entry name" value="FAD/NAD-linked reductases, dimerisation (C-terminal) domain"/>
    <property type="match status" value="1"/>
</dbReference>
<comment type="similarity">
    <text evidence="1">Belongs to the class-I pyridine nucleotide-disulfide oxidoreductase family.</text>
</comment>
<keyword evidence="10" id="KW-1185">Reference proteome</keyword>
<evidence type="ECO:0000259" key="7">
    <source>
        <dbReference type="Pfam" id="PF02852"/>
    </source>
</evidence>
<keyword evidence="4" id="KW-0560">Oxidoreductase</keyword>
<dbReference type="InterPro" id="IPR001100">
    <property type="entry name" value="Pyr_nuc-diS_OxRdtase"/>
</dbReference>
<evidence type="ECO:0000256" key="5">
    <source>
        <dbReference type="PIRSR" id="PIRSR000350-3"/>
    </source>
</evidence>
<evidence type="ECO:0000256" key="2">
    <source>
        <dbReference type="ARBA" id="ARBA00022630"/>
    </source>
</evidence>
<dbReference type="InterPro" id="IPR023753">
    <property type="entry name" value="FAD/NAD-binding_dom"/>
</dbReference>
<reference evidence="9" key="1">
    <citation type="submission" date="2019-01" db="EMBL/GenBank/DDBJ databases">
        <title>Genomic signatures and co-occurrence patterns of the ultra-small Saccharimodia (Patescibacteria phylum) suggest a symbiotic lifestyle.</title>
        <authorList>
            <person name="Lemos L."/>
            <person name="Medeiros J."/>
            <person name="Andreote F."/>
            <person name="Fernandes G."/>
            <person name="Varani A."/>
            <person name="Oliveira G."/>
            <person name="Pylro V."/>
        </authorList>
    </citation>
    <scope>NUCLEOTIDE SEQUENCE [LARGE SCALE GENOMIC DNA]</scope>
    <source>
        <strain evidence="9">AMD01</strain>
    </source>
</reference>
<keyword evidence="2" id="KW-0285">Flavoprotein</keyword>
<dbReference type="GO" id="GO:0003955">
    <property type="term" value="F:NAD(P)H dehydrogenase (quinone) activity"/>
    <property type="evidence" value="ECO:0007669"/>
    <property type="project" value="TreeGrafter"/>
</dbReference>
<dbReference type="Pfam" id="PF02852">
    <property type="entry name" value="Pyr_redox_dim"/>
    <property type="match status" value="1"/>
</dbReference>
<name>A0A4Q0AJ95_9BACT</name>
<evidence type="ECO:0000313" key="10">
    <source>
        <dbReference type="Proteomes" id="UP000289269"/>
    </source>
</evidence>
<dbReference type="Gene3D" id="3.50.50.60">
    <property type="entry name" value="FAD/NAD(P)-binding domain"/>
    <property type="match status" value="2"/>
</dbReference>
<dbReference type="PANTHER" id="PTHR43014">
    <property type="entry name" value="MERCURIC REDUCTASE"/>
    <property type="match status" value="1"/>
</dbReference>
<dbReference type="PIRSF" id="PIRSF000350">
    <property type="entry name" value="Mercury_reductase_MerA"/>
    <property type="match status" value="1"/>
</dbReference>
<feature type="domain" description="Pyridine nucleotide-disulphide oxidoreductase dimerisation" evidence="7">
    <location>
        <begin position="344"/>
        <end position="449"/>
    </location>
</feature>
<evidence type="ECO:0000313" key="9">
    <source>
        <dbReference type="EMBL" id="RWZ79609.1"/>
    </source>
</evidence>
<comment type="cofactor">
    <cofactor evidence="5">
        <name>FAD</name>
        <dbReference type="ChEBI" id="CHEBI:57692"/>
    </cofactor>
    <text evidence="5">Binds 1 FAD per subunit.</text>
</comment>
<dbReference type="Proteomes" id="UP000289269">
    <property type="component" value="Unassembled WGS sequence"/>
</dbReference>
<gene>
    <name evidence="9" type="ORF">EOT04_01000</name>
</gene>
<dbReference type="Pfam" id="PF07992">
    <property type="entry name" value="Pyr_redox_2"/>
    <property type="match status" value="1"/>
</dbReference>
<proteinExistence type="inferred from homology"/>
<dbReference type="PANTHER" id="PTHR43014:SF2">
    <property type="entry name" value="MERCURIC REDUCTASE"/>
    <property type="match status" value="1"/>
</dbReference>
<evidence type="ECO:0000256" key="6">
    <source>
        <dbReference type="PIRSR" id="PIRSR000350-4"/>
    </source>
</evidence>
<sequence length="455" mass="48747">MAKQKYDYDLVVLGSGGGGSVAAHLAAKAGKRVAIVEAGSLGGECPNFGCVPTKALLQAAWLYDAAKHGQPFGIRSAAVGYNYPSIKAWKDTAVKNTGVADSRSYHESAGVRVLGGAAHFIGPHQVSVERRHVSAANFLVATGSYWHIPDIQGLDKAGFLTPREAINLLRPPKSLFIVGSGASGCEFAELFSAFGSKIYLADVAPRVLPREDQEVSRTVEEIFSRQRGMTILGSSKVLKVSREGALKKVVFQRGGHEQAVKVEEILIAAGRLPNTDIGLENAGVDYSPAGINVNQYLQTSARHIYAAGDVIGGYMLTHVATYESRVAAHNLIHREKRSPDYRAVPRVTFLNPEVASVGASEEDCLRRDMAVRTALAPVSIIGRSNTSNFREGFVKVIADKSGRLIGASVVCPRAGEIIHELTLAIQYDLLASEVASTLHAFPTWSEAVRIACSKI</sequence>
<dbReference type="PRINTS" id="PR00368">
    <property type="entry name" value="FADPNR"/>
</dbReference>
<dbReference type="InterPro" id="IPR004099">
    <property type="entry name" value="Pyr_nucl-diS_OxRdtase_dimer"/>
</dbReference>
<evidence type="ECO:0000256" key="4">
    <source>
        <dbReference type="ARBA" id="ARBA00023002"/>
    </source>
</evidence>
<evidence type="ECO:0000256" key="3">
    <source>
        <dbReference type="ARBA" id="ARBA00022827"/>
    </source>
</evidence>
<dbReference type="FunFam" id="3.30.390.30:FF:000001">
    <property type="entry name" value="Dihydrolipoyl dehydrogenase"/>
    <property type="match status" value="1"/>
</dbReference>
<evidence type="ECO:0000259" key="8">
    <source>
        <dbReference type="Pfam" id="PF07992"/>
    </source>
</evidence>
<feature type="binding site" evidence="5">
    <location>
        <position position="270"/>
    </location>
    <ligand>
        <name>NAD(+)</name>
        <dbReference type="ChEBI" id="CHEBI:57540"/>
    </ligand>
</feature>
<feature type="binding site" evidence="5">
    <location>
        <begin position="315"/>
        <end position="318"/>
    </location>
    <ligand>
        <name>FAD</name>
        <dbReference type="ChEBI" id="CHEBI:57692"/>
    </ligand>
</feature>